<keyword evidence="1 6" id="KW-0963">Cytoplasm</keyword>
<protein>
    <recommendedName>
        <fullName evidence="6">Ribosomal RNA small subunit methyltransferase I</fullName>
        <ecNumber evidence="6">2.1.1.198</ecNumber>
    </recommendedName>
    <alternativeName>
        <fullName evidence="6">16S rRNA 2'-O-ribose C1402 methyltransferase</fullName>
    </alternativeName>
    <alternativeName>
        <fullName evidence="6">rRNA (cytidine-2'-O-)-methyltransferase RsmI</fullName>
    </alternativeName>
</protein>
<evidence type="ECO:0000313" key="8">
    <source>
        <dbReference type="EMBL" id="MDO4841159.1"/>
    </source>
</evidence>
<evidence type="ECO:0000259" key="7">
    <source>
        <dbReference type="Pfam" id="PF00590"/>
    </source>
</evidence>
<dbReference type="SUPFAM" id="SSF53790">
    <property type="entry name" value="Tetrapyrrole methylase"/>
    <property type="match status" value="1"/>
</dbReference>
<keyword evidence="3 6" id="KW-0489">Methyltransferase</keyword>
<dbReference type="Gene3D" id="3.40.1010.10">
    <property type="entry name" value="Cobalt-precorrin-4 Transmethylase, Domain 1"/>
    <property type="match status" value="1"/>
</dbReference>
<keyword evidence="4 6" id="KW-0808">Transferase</keyword>
<dbReference type="InterPro" id="IPR000878">
    <property type="entry name" value="4pyrrol_Mease"/>
</dbReference>
<evidence type="ECO:0000256" key="6">
    <source>
        <dbReference type="HAMAP-Rule" id="MF_01877"/>
    </source>
</evidence>
<dbReference type="EMBL" id="JAUMVS010000004">
    <property type="protein sequence ID" value="MDO4841159.1"/>
    <property type="molecule type" value="Genomic_DNA"/>
</dbReference>
<evidence type="ECO:0000256" key="2">
    <source>
        <dbReference type="ARBA" id="ARBA00022552"/>
    </source>
</evidence>
<dbReference type="InterPro" id="IPR018063">
    <property type="entry name" value="SAM_MeTrfase_RsmI_CS"/>
</dbReference>
<evidence type="ECO:0000256" key="4">
    <source>
        <dbReference type="ARBA" id="ARBA00022679"/>
    </source>
</evidence>
<dbReference type="EC" id="2.1.1.198" evidence="6"/>
<dbReference type="GO" id="GO:0005737">
    <property type="term" value="C:cytoplasm"/>
    <property type="evidence" value="ECO:0007669"/>
    <property type="project" value="UniProtKB-SubCell"/>
</dbReference>
<dbReference type="InterPro" id="IPR008189">
    <property type="entry name" value="rRNA_ssu_MeTfrase_I"/>
</dbReference>
<gene>
    <name evidence="6 8" type="primary">rsmI</name>
    <name evidence="8" type="ORF">Q3982_00575</name>
</gene>
<dbReference type="Proteomes" id="UP001168575">
    <property type="component" value="Unassembled WGS sequence"/>
</dbReference>
<dbReference type="Pfam" id="PF00590">
    <property type="entry name" value="TP_methylase"/>
    <property type="match status" value="1"/>
</dbReference>
<dbReference type="InterPro" id="IPR014777">
    <property type="entry name" value="4pyrrole_Mease_sub1"/>
</dbReference>
<keyword evidence="5 6" id="KW-0949">S-adenosyl-L-methionine</keyword>
<evidence type="ECO:0000256" key="5">
    <source>
        <dbReference type="ARBA" id="ARBA00022691"/>
    </source>
</evidence>
<dbReference type="PANTHER" id="PTHR46111:SF1">
    <property type="entry name" value="RIBOSOMAL RNA SMALL SUBUNIT METHYLTRANSFERASE I"/>
    <property type="match status" value="1"/>
</dbReference>
<feature type="domain" description="Tetrapyrrole methylase" evidence="7">
    <location>
        <begin position="6"/>
        <end position="203"/>
    </location>
</feature>
<dbReference type="PROSITE" id="PS01296">
    <property type="entry name" value="RSMI"/>
    <property type="match status" value="1"/>
</dbReference>
<proteinExistence type="inferred from homology"/>
<dbReference type="FunFam" id="3.30.950.10:FF:000002">
    <property type="entry name" value="Ribosomal RNA small subunit methyltransferase I"/>
    <property type="match status" value="1"/>
</dbReference>
<comment type="function">
    <text evidence="6">Catalyzes the 2'-O-methylation of the ribose of cytidine 1402 (C1402) in 16S rRNA.</text>
</comment>
<dbReference type="CDD" id="cd11648">
    <property type="entry name" value="RsmI"/>
    <property type="match status" value="1"/>
</dbReference>
<dbReference type="HAMAP" id="MF_01877">
    <property type="entry name" value="16SrRNA_methyltr_I"/>
    <property type="match status" value="1"/>
</dbReference>
<dbReference type="PANTHER" id="PTHR46111">
    <property type="entry name" value="RIBOSOMAL RNA SMALL SUBUNIT METHYLTRANSFERASE I"/>
    <property type="match status" value="1"/>
</dbReference>
<dbReference type="InterPro" id="IPR035996">
    <property type="entry name" value="4pyrrol_Methylase_sf"/>
</dbReference>
<dbReference type="InterPro" id="IPR014776">
    <property type="entry name" value="4pyrrole_Mease_sub2"/>
</dbReference>
<dbReference type="AlphaFoldDB" id="A0AA43RGN9"/>
<keyword evidence="9" id="KW-1185">Reference proteome</keyword>
<comment type="catalytic activity">
    <reaction evidence="6">
        <text>cytidine(1402) in 16S rRNA + S-adenosyl-L-methionine = 2'-O-methylcytidine(1402) in 16S rRNA + S-adenosyl-L-homocysteine + H(+)</text>
        <dbReference type="Rhea" id="RHEA:42924"/>
        <dbReference type="Rhea" id="RHEA-COMP:10285"/>
        <dbReference type="Rhea" id="RHEA-COMP:10286"/>
        <dbReference type="ChEBI" id="CHEBI:15378"/>
        <dbReference type="ChEBI" id="CHEBI:57856"/>
        <dbReference type="ChEBI" id="CHEBI:59789"/>
        <dbReference type="ChEBI" id="CHEBI:74495"/>
        <dbReference type="ChEBI" id="CHEBI:82748"/>
        <dbReference type="EC" id="2.1.1.198"/>
    </reaction>
</comment>
<dbReference type="NCBIfam" id="TIGR00096">
    <property type="entry name" value="16S rRNA (cytidine(1402)-2'-O)-methyltransferase"/>
    <property type="match status" value="1"/>
</dbReference>
<dbReference type="GO" id="GO:0070677">
    <property type="term" value="F:rRNA (cytosine-2'-O-)-methyltransferase activity"/>
    <property type="evidence" value="ECO:0007669"/>
    <property type="project" value="UniProtKB-UniRule"/>
</dbReference>
<dbReference type="PIRSF" id="PIRSF005917">
    <property type="entry name" value="MTase_YraL"/>
    <property type="match status" value="1"/>
</dbReference>
<evidence type="ECO:0000256" key="1">
    <source>
        <dbReference type="ARBA" id="ARBA00022490"/>
    </source>
</evidence>
<organism evidence="8 9">
    <name type="scientific">Phoenicibacter congonensis</name>
    <dbReference type="NCBI Taxonomy" id="1944646"/>
    <lineage>
        <taxon>Bacteria</taxon>
        <taxon>Bacillati</taxon>
        <taxon>Actinomycetota</taxon>
        <taxon>Coriobacteriia</taxon>
        <taxon>Eggerthellales</taxon>
        <taxon>Eggerthellaceae</taxon>
        <taxon>Phoenicibacter</taxon>
    </lineage>
</organism>
<name>A0AA43RGN9_9ACTN</name>
<dbReference type="Gene3D" id="3.30.950.10">
    <property type="entry name" value="Methyltransferase, Cobalt-precorrin-4 Transmethylase, Domain 2"/>
    <property type="match status" value="1"/>
</dbReference>
<accession>A0AA43RGN9</accession>
<comment type="subcellular location">
    <subcellularLocation>
        <location evidence="6">Cytoplasm</location>
    </subcellularLocation>
</comment>
<comment type="caution">
    <text evidence="8">The sequence shown here is derived from an EMBL/GenBank/DDBJ whole genome shotgun (WGS) entry which is preliminary data.</text>
</comment>
<sequence length="282" mass="31820">MENTPRLILVPTPIGNLDDISLRALDAFKTCDEVYCEDTRVTGKLLSCYDIKKPLFRMDENSIDRVVGEVISKIESGKTICFCSDAGMPGISDPGSRIVEACHKSDVKVEVLPGANACLTALVASGFNTTHFYFEGFLPKKKGQRKTRLEFLFEQNLITVIYESPNRVQETVEMMAEIAPERRICVARELTKLHEQVLVDTSKNMLDKLNELSKNNQCRGEFVLVIDEISEQMKTFSKNARIEQASKFAEEMFELGATKSQVRAYLIDYFGLSKNEAYELSI</sequence>
<evidence type="ECO:0000256" key="3">
    <source>
        <dbReference type="ARBA" id="ARBA00022603"/>
    </source>
</evidence>
<keyword evidence="2 6" id="KW-0698">rRNA processing</keyword>
<evidence type="ECO:0000313" key="9">
    <source>
        <dbReference type="Proteomes" id="UP001168575"/>
    </source>
</evidence>
<comment type="similarity">
    <text evidence="6">Belongs to the methyltransferase superfamily. RsmI family.</text>
</comment>
<reference evidence="8" key="1">
    <citation type="submission" date="2023-07" db="EMBL/GenBank/DDBJ databases">
        <title>Between Cages and Wild: Unraveling the Impact of Captivity on Animal Microbiomes and Antimicrobial Resistance.</title>
        <authorList>
            <person name="Schmartz G.P."/>
            <person name="Rehner J."/>
            <person name="Schuff M.J."/>
            <person name="Becker S.L."/>
            <person name="Kravczyk M."/>
            <person name="Gurevich A."/>
            <person name="Francke R."/>
            <person name="Mueller R."/>
            <person name="Keller V."/>
            <person name="Keller A."/>
        </authorList>
    </citation>
    <scope>NUCLEOTIDE SEQUENCE</scope>
    <source>
        <strain evidence="8">S12M_St_49</strain>
    </source>
</reference>